<protein>
    <submittedName>
        <fullName evidence="6">FAR-17a/AIG1-like protein</fullName>
    </submittedName>
</protein>
<accession>A0AAD7H1F6</accession>
<dbReference type="PANTHER" id="PTHR10989:SF16">
    <property type="entry name" value="AT02829P-RELATED"/>
    <property type="match status" value="1"/>
</dbReference>
<evidence type="ECO:0000256" key="4">
    <source>
        <dbReference type="ARBA" id="ARBA00023136"/>
    </source>
</evidence>
<feature type="transmembrane region" description="Helical" evidence="5">
    <location>
        <begin position="120"/>
        <end position="140"/>
    </location>
</feature>
<reference evidence="6" key="1">
    <citation type="submission" date="2023-03" db="EMBL/GenBank/DDBJ databases">
        <title>Massive genome expansion in bonnet fungi (Mycena s.s.) driven by repeated elements and novel gene families across ecological guilds.</title>
        <authorList>
            <consortium name="Lawrence Berkeley National Laboratory"/>
            <person name="Harder C.B."/>
            <person name="Miyauchi S."/>
            <person name="Viragh M."/>
            <person name="Kuo A."/>
            <person name="Thoen E."/>
            <person name="Andreopoulos B."/>
            <person name="Lu D."/>
            <person name="Skrede I."/>
            <person name="Drula E."/>
            <person name="Henrissat B."/>
            <person name="Morin E."/>
            <person name="Kohler A."/>
            <person name="Barry K."/>
            <person name="LaButti K."/>
            <person name="Morin E."/>
            <person name="Salamov A."/>
            <person name="Lipzen A."/>
            <person name="Mereny Z."/>
            <person name="Hegedus B."/>
            <person name="Baldrian P."/>
            <person name="Stursova M."/>
            <person name="Weitz H."/>
            <person name="Taylor A."/>
            <person name="Grigoriev I.V."/>
            <person name="Nagy L.G."/>
            <person name="Martin F."/>
            <person name="Kauserud H."/>
        </authorList>
    </citation>
    <scope>NUCLEOTIDE SEQUENCE</scope>
    <source>
        <strain evidence="6">CBHHK067</strain>
    </source>
</reference>
<gene>
    <name evidence="6" type="ORF">B0H17DRAFT_999670</name>
</gene>
<keyword evidence="7" id="KW-1185">Reference proteome</keyword>
<feature type="transmembrane region" description="Helical" evidence="5">
    <location>
        <begin position="44"/>
        <end position="65"/>
    </location>
</feature>
<sequence length="229" mass="25552">MVQSSSVTLHLSAVCAMTYGYNALHSLSISSWINSQYGGHFQFLTIQGLAVAWMTMVVGLVEDFFPSIKGIRATKRALFIAAMPIATIVSSIYWTLLLAYPHLIMQAMPEDSAVIVGLPLRIDLALHAVPCLALLSDFMIFERRYGRKAITFTAPALTLVLTVWYAWWAEHCARKNGTFPYPFLTMNPIEIRCRIYAGVGTVACLSFYALNALHPKSRRIDGRRKGTMI</sequence>
<dbReference type="InterPro" id="IPR006838">
    <property type="entry name" value="ADTRP_AIG1"/>
</dbReference>
<proteinExistence type="predicted"/>
<keyword evidence="2 5" id="KW-0812">Transmembrane</keyword>
<feature type="transmembrane region" description="Helical" evidence="5">
    <location>
        <begin position="149"/>
        <end position="167"/>
    </location>
</feature>
<feature type="transmembrane region" description="Helical" evidence="5">
    <location>
        <begin position="195"/>
        <end position="214"/>
    </location>
</feature>
<evidence type="ECO:0000256" key="1">
    <source>
        <dbReference type="ARBA" id="ARBA00004127"/>
    </source>
</evidence>
<keyword evidence="3 5" id="KW-1133">Transmembrane helix</keyword>
<dbReference type="EMBL" id="JARKIE010000002">
    <property type="protein sequence ID" value="KAJ7710023.1"/>
    <property type="molecule type" value="Genomic_DNA"/>
</dbReference>
<organism evidence="6 7">
    <name type="scientific">Mycena rosella</name>
    <name type="common">Pink bonnet</name>
    <name type="synonym">Agaricus rosellus</name>
    <dbReference type="NCBI Taxonomy" id="1033263"/>
    <lineage>
        <taxon>Eukaryota</taxon>
        <taxon>Fungi</taxon>
        <taxon>Dikarya</taxon>
        <taxon>Basidiomycota</taxon>
        <taxon>Agaricomycotina</taxon>
        <taxon>Agaricomycetes</taxon>
        <taxon>Agaricomycetidae</taxon>
        <taxon>Agaricales</taxon>
        <taxon>Marasmiineae</taxon>
        <taxon>Mycenaceae</taxon>
        <taxon>Mycena</taxon>
    </lineage>
</organism>
<evidence type="ECO:0000256" key="3">
    <source>
        <dbReference type="ARBA" id="ARBA00022989"/>
    </source>
</evidence>
<keyword evidence="4 5" id="KW-0472">Membrane</keyword>
<dbReference type="PANTHER" id="PTHR10989">
    <property type="entry name" value="ANDROGEN-INDUCED PROTEIN 1-RELATED"/>
    <property type="match status" value="1"/>
</dbReference>
<comment type="subcellular location">
    <subcellularLocation>
        <location evidence="1">Endomembrane system</location>
        <topology evidence="1">Multi-pass membrane protein</topology>
    </subcellularLocation>
</comment>
<comment type="caution">
    <text evidence="6">The sequence shown here is derived from an EMBL/GenBank/DDBJ whole genome shotgun (WGS) entry which is preliminary data.</text>
</comment>
<dbReference type="GO" id="GO:0012505">
    <property type="term" value="C:endomembrane system"/>
    <property type="evidence" value="ECO:0007669"/>
    <property type="project" value="UniProtKB-SubCell"/>
</dbReference>
<dbReference type="GO" id="GO:0016020">
    <property type="term" value="C:membrane"/>
    <property type="evidence" value="ECO:0007669"/>
    <property type="project" value="InterPro"/>
</dbReference>
<evidence type="ECO:0000313" key="6">
    <source>
        <dbReference type="EMBL" id="KAJ7710023.1"/>
    </source>
</evidence>
<evidence type="ECO:0000313" key="7">
    <source>
        <dbReference type="Proteomes" id="UP001221757"/>
    </source>
</evidence>
<evidence type="ECO:0000256" key="2">
    <source>
        <dbReference type="ARBA" id="ARBA00022692"/>
    </source>
</evidence>
<name>A0AAD7H1F6_MYCRO</name>
<evidence type="ECO:0000256" key="5">
    <source>
        <dbReference type="SAM" id="Phobius"/>
    </source>
</evidence>
<dbReference type="Proteomes" id="UP001221757">
    <property type="component" value="Unassembled WGS sequence"/>
</dbReference>
<dbReference type="Pfam" id="PF04750">
    <property type="entry name" value="Far-17a_AIG1"/>
    <property type="match status" value="1"/>
</dbReference>
<feature type="transmembrane region" description="Helical" evidence="5">
    <location>
        <begin position="77"/>
        <end position="100"/>
    </location>
</feature>
<dbReference type="AlphaFoldDB" id="A0AAD7H1F6"/>